<proteinExistence type="predicted"/>
<dbReference type="EMBL" id="JADYXP020000002">
    <property type="protein sequence ID" value="KAL0129454.1"/>
    <property type="molecule type" value="Genomic_DNA"/>
</dbReference>
<dbReference type="AlphaFoldDB" id="A0AAW2GQD0"/>
<protein>
    <submittedName>
        <fullName evidence="1">Uncharacterized protein</fullName>
    </submittedName>
</protein>
<keyword evidence="2" id="KW-1185">Reference proteome</keyword>
<evidence type="ECO:0000313" key="2">
    <source>
        <dbReference type="Proteomes" id="UP001430953"/>
    </source>
</evidence>
<gene>
    <name evidence="1" type="ORF">PUN28_001617</name>
</gene>
<accession>A0AAW2GQD0</accession>
<comment type="caution">
    <text evidence="1">The sequence shown here is derived from an EMBL/GenBank/DDBJ whole genome shotgun (WGS) entry which is preliminary data.</text>
</comment>
<name>A0AAW2GQD0_9HYME</name>
<dbReference type="Proteomes" id="UP001430953">
    <property type="component" value="Unassembled WGS sequence"/>
</dbReference>
<sequence length="81" mass="9456">MRKGNSRSVISSYGQMVQGLIGGIKIRNTRGYVFLSEGIKFYTLTILFNFSQVKLYACYTKSRKLYMTELQYNHLLIFNNK</sequence>
<evidence type="ECO:0000313" key="1">
    <source>
        <dbReference type="EMBL" id="KAL0129454.1"/>
    </source>
</evidence>
<reference evidence="1 2" key="1">
    <citation type="submission" date="2023-03" db="EMBL/GenBank/DDBJ databases">
        <title>High recombination rates correlate with genetic variation in Cardiocondyla obscurior ants.</title>
        <authorList>
            <person name="Errbii M."/>
        </authorList>
    </citation>
    <scope>NUCLEOTIDE SEQUENCE [LARGE SCALE GENOMIC DNA]</scope>
    <source>
        <strain evidence="1">Alpha-2009</strain>
        <tissue evidence="1">Whole body</tissue>
    </source>
</reference>
<organism evidence="1 2">
    <name type="scientific">Cardiocondyla obscurior</name>
    <dbReference type="NCBI Taxonomy" id="286306"/>
    <lineage>
        <taxon>Eukaryota</taxon>
        <taxon>Metazoa</taxon>
        <taxon>Ecdysozoa</taxon>
        <taxon>Arthropoda</taxon>
        <taxon>Hexapoda</taxon>
        <taxon>Insecta</taxon>
        <taxon>Pterygota</taxon>
        <taxon>Neoptera</taxon>
        <taxon>Endopterygota</taxon>
        <taxon>Hymenoptera</taxon>
        <taxon>Apocrita</taxon>
        <taxon>Aculeata</taxon>
        <taxon>Formicoidea</taxon>
        <taxon>Formicidae</taxon>
        <taxon>Myrmicinae</taxon>
        <taxon>Cardiocondyla</taxon>
    </lineage>
</organism>